<dbReference type="EC" id="2.3.1.234" evidence="2"/>
<accession>A0ABW1L8S2</accession>
<reference evidence="3" key="1">
    <citation type="journal article" date="2019" name="Int. J. Syst. Evol. Microbiol.">
        <title>The Global Catalogue of Microorganisms (GCM) 10K type strain sequencing project: providing services to taxonomists for standard genome sequencing and annotation.</title>
        <authorList>
            <consortium name="The Broad Institute Genomics Platform"/>
            <consortium name="The Broad Institute Genome Sequencing Center for Infectious Disease"/>
            <person name="Wu L."/>
            <person name="Ma J."/>
        </authorList>
    </citation>
    <scope>NUCLEOTIDE SEQUENCE [LARGE SCALE GENOMIC DNA]</scope>
    <source>
        <strain evidence="3">CCUG 54527</strain>
    </source>
</reference>
<organism evidence="2 3">
    <name type="scientific">Paenisporosarcina macmurdoensis</name>
    <dbReference type="NCBI Taxonomy" id="212659"/>
    <lineage>
        <taxon>Bacteria</taxon>
        <taxon>Bacillati</taxon>
        <taxon>Bacillota</taxon>
        <taxon>Bacilli</taxon>
        <taxon>Bacillales</taxon>
        <taxon>Caryophanaceae</taxon>
        <taxon>Paenisporosarcina</taxon>
    </lineage>
</organism>
<feature type="domain" description="Gcp-like" evidence="1">
    <location>
        <begin position="34"/>
        <end position="224"/>
    </location>
</feature>
<keyword evidence="2" id="KW-0808">Transferase</keyword>
<dbReference type="RefSeq" id="WP_377734758.1">
    <property type="nucleotide sequence ID" value="NZ_JBHSRI010000020.1"/>
</dbReference>
<dbReference type="PANTHER" id="PTHR11735:SF11">
    <property type="entry name" value="TRNA THREONYLCARBAMOYLADENOSINE BIOSYNTHESIS PROTEIN TSAB"/>
    <property type="match status" value="1"/>
</dbReference>
<comment type="caution">
    <text evidence="2">The sequence shown here is derived from an EMBL/GenBank/DDBJ whole genome shotgun (WGS) entry which is preliminary data.</text>
</comment>
<dbReference type="InterPro" id="IPR000905">
    <property type="entry name" value="Gcp-like_dom"/>
</dbReference>
<dbReference type="Proteomes" id="UP001596170">
    <property type="component" value="Unassembled WGS sequence"/>
</dbReference>
<dbReference type="NCBIfam" id="TIGR03725">
    <property type="entry name" value="T6A_YeaZ"/>
    <property type="match status" value="1"/>
</dbReference>
<dbReference type="InterPro" id="IPR022496">
    <property type="entry name" value="T6A_TsaB"/>
</dbReference>
<dbReference type="CDD" id="cd24032">
    <property type="entry name" value="ASKHA_NBD_TsaB"/>
    <property type="match status" value="1"/>
</dbReference>
<dbReference type="Pfam" id="PF00814">
    <property type="entry name" value="TsaD"/>
    <property type="match status" value="1"/>
</dbReference>
<dbReference type="Gene3D" id="3.30.420.40">
    <property type="match status" value="2"/>
</dbReference>
<dbReference type="EMBL" id="JBHSRI010000020">
    <property type="protein sequence ID" value="MFC6040349.1"/>
    <property type="molecule type" value="Genomic_DNA"/>
</dbReference>
<keyword evidence="3" id="KW-1185">Reference proteome</keyword>
<evidence type="ECO:0000313" key="3">
    <source>
        <dbReference type="Proteomes" id="UP001596170"/>
    </source>
</evidence>
<protein>
    <submittedName>
        <fullName evidence="2">tRNA (Adenosine(37)-N6)-threonylcarbamoyltransferase complex dimerization subunit type 1 TsaB</fullName>
        <ecNumber evidence="2">2.3.1.234</ecNumber>
    </submittedName>
</protein>
<sequence>MIWLGIDTSNVPLSIAVVQDDQLLVEWTSSIKVAHSVGAMPAVEEVLKQANINPRDIDAIAVAEGPGSYTGVRIGVTIAKTLAWTLKVPLVGVSSLQTLAGNGSLFNGLICPIMDARRDNVFSAIYTKDLVAVLPDGHYALETILEKLGTTEENVLFVGKDVPIHWEAIQRVLGDRAIRAPLYLDLPRASVVIEQAMKKPLPSIEATHHFVPDYKRITEAETNWNAEQQKAGDLK</sequence>
<keyword evidence="2" id="KW-0012">Acyltransferase</keyword>
<gene>
    <name evidence="2" type="primary">tsaB</name>
    <name evidence="2" type="ORF">ACFPYN_13035</name>
</gene>
<dbReference type="InterPro" id="IPR043129">
    <property type="entry name" value="ATPase_NBD"/>
</dbReference>
<dbReference type="GO" id="GO:0061711">
    <property type="term" value="F:tRNA N(6)-L-threonylcarbamoyladenine synthase activity"/>
    <property type="evidence" value="ECO:0007669"/>
    <property type="project" value="UniProtKB-EC"/>
</dbReference>
<evidence type="ECO:0000259" key="1">
    <source>
        <dbReference type="Pfam" id="PF00814"/>
    </source>
</evidence>
<dbReference type="SUPFAM" id="SSF53067">
    <property type="entry name" value="Actin-like ATPase domain"/>
    <property type="match status" value="2"/>
</dbReference>
<proteinExistence type="predicted"/>
<evidence type="ECO:0000313" key="2">
    <source>
        <dbReference type="EMBL" id="MFC6040349.1"/>
    </source>
</evidence>
<dbReference type="PANTHER" id="PTHR11735">
    <property type="entry name" value="TRNA N6-ADENOSINE THREONYLCARBAMOYLTRANSFERASE"/>
    <property type="match status" value="1"/>
</dbReference>
<name>A0ABW1L8S2_9BACL</name>